<sequence length="72" mass="8568">MASAKTRIYKYFLVLELRGVQEDPLLVYYNELWLFRDLRTNRVRSSDLQCLNKEDCVASRVSERNDSSEISY</sequence>
<accession>A0ABY6L3M7</accession>
<evidence type="ECO:0000313" key="2">
    <source>
        <dbReference type="Proteomes" id="UP001235939"/>
    </source>
</evidence>
<protein>
    <submittedName>
        <fullName evidence="1">Uncharacterized protein</fullName>
    </submittedName>
</protein>
<keyword evidence="2" id="KW-1185">Reference proteome</keyword>
<evidence type="ECO:0000313" key="1">
    <source>
        <dbReference type="EMBL" id="UYV75745.1"/>
    </source>
</evidence>
<gene>
    <name evidence="1" type="ORF">LAZ67_13001192</name>
</gene>
<reference evidence="1 2" key="1">
    <citation type="submission" date="2022-01" db="EMBL/GenBank/DDBJ databases">
        <title>A chromosomal length assembly of Cordylochernes scorpioides.</title>
        <authorList>
            <person name="Zeh D."/>
            <person name="Zeh J."/>
        </authorList>
    </citation>
    <scope>NUCLEOTIDE SEQUENCE [LARGE SCALE GENOMIC DNA]</scope>
    <source>
        <strain evidence="1">IN4F17</strain>
        <tissue evidence="1">Whole Body</tissue>
    </source>
</reference>
<name>A0ABY6L3M7_9ARAC</name>
<organism evidence="1 2">
    <name type="scientific">Cordylochernes scorpioides</name>
    <dbReference type="NCBI Taxonomy" id="51811"/>
    <lineage>
        <taxon>Eukaryota</taxon>
        <taxon>Metazoa</taxon>
        <taxon>Ecdysozoa</taxon>
        <taxon>Arthropoda</taxon>
        <taxon>Chelicerata</taxon>
        <taxon>Arachnida</taxon>
        <taxon>Pseudoscorpiones</taxon>
        <taxon>Cheliferoidea</taxon>
        <taxon>Chernetidae</taxon>
        <taxon>Cordylochernes</taxon>
    </lineage>
</organism>
<proteinExistence type="predicted"/>
<dbReference type="Proteomes" id="UP001235939">
    <property type="component" value="Chromosome 13"/>
</dbReference>
<dbReference type="EMBL" id="CP092875">
    <property type="protein sequence ID" value="UYV75745.1"/>
    <property type="molecule type" value="Genomic_DNA"/>
</dbReference>